<comment type="caution">
    <text evidence="2">The sequence shown here is derived from an EMBL/GenBank/DDBJ whole genome shotgun (WGS) entry which is preliminary data.</text>
</comment>
<protein>
    <submittedName>
        <fullName evidence="2">Uncharacterized protein</fullName>
    </submittedName>
</protein>
<evidence type="ECO:0000256" key="1">
    <source>
        <dbReference type="SAM" id="MobiDB-lite"/>
    </source>
</evidence>
<accession>A0AAV4IRX8</accession>
<evidence type="ECO:0000313" key="2">
    <source>
        <dbReference type="EMBL" id="GFS12870.1"/>
    </source>
</evidence>
<evidence type="ECO:0000313" key="3">
    <source>
        <dbReference type="Proteomes" id="UP000762676"/>
    </source>
</evidence>
<proteinExistence type="predicted"/>
<dbReference type="Proteomes" id="UP000762676">
    <property type="component" value="Unassembled WGS sequence"/>
</dbReference>
<feature type="compositionally biased region" description="Acidic residues" evidence="1">
    <location>
        <begin position="116"/>
        <end position="127"/>
    </location>
</feature>
<feature type="region of interest" description="Disordered" evidence="1">
    <location>
        <begin position="113"/>
        <end position="135"/>
    </location>
</feature>
<dbReference type="AlphaFoldDB" id="A0AAV4IRX8"/>
<reference evidence="2 3" key="1">
    <citation type="journal article" date="2021" name="Elife">
        <title>Chloroplast acquisition without the gene transfer in kleptoplastic sea slugs, Plakobranchus ocellatus.</title>
        <authorList>
            <person name="Maeda T."/>
            <person name="Takahashi S."/>
            <person name="Yoshida T."/>
            <person name="Shimamura S."/>
            <person name="Takaki Y."/>
            <person name="Nagai Y."/>
            <person name="Toyoda A."/>
            <person name="Suzuki Y."/>
            <person name="Arimoto A."/>
            <person name="Ishii H."/>
            <person name="Satoh N."/>
            <person name="Nishiyama T."/>
            <person name="Hasebe M."/>
            <person name="Maruyama T."/>
            <person name="Minagawa J."/>
            <person name="Obokata J."/>
            <person name="Shigenobu S."/>
        </authorList>
    </citation>
    <scope>NUCLEOTIDE SEQUENCE [LARGE SCALE GENOMIC DNA]</scope>
</reference>
<name>A0AAV4IRX8_9GAST</name>
<sequence>MKRRDLSAPYLASFFTHSPYLVRVASSSFFIFADVFRPLRVFTFNCLAHLKPDPAFSLASNVFVLSSLTMMAASKSNVQRSKLMTLLEVLSIIEDEADKIEKADVYIMSAQYGQNSEEDSGGGDDADGSVNRPPK</sequence>
<dbReference type="EMBL" id="BMAT01013426">
    <property type="protein sequence ID" value="GFS12870.1"/>
    <property type="molecule type" value="Genomic_DNA"/>
</dbReference>
<organism evidence="2 3">
    <name type="scientific">Elysia marginata</name>
    <dbReference type="NCBI Taxonomy" id="1093978"/>
    <lineage>
        <taxon>Eukaryota</taxon>
        <taxon>Metazoa</taxon>
        <taxon>Spiralia</taxon>
        <taxon>Lophotrochozoa</taxon>
        <taxon>Mollusca</taxon>
        <taxon>Gastropoda</taxon>
        <taxon>Heterobranchia</taxon>
        <taxon>Euthyneura</taxon>
        <taxon>Panpulmonata</taxon>
        <taxon>Sacoglossa</taxon>
        <taxon>Placobranchoidea</taxon>
        <taxon>Plakobranchidae</taxon>
        <taxon>Elysia</taxon>
    </lineage>
</organism>
<gene>
    <name evidence="2" type="ORF">ElyMa_006708300</name>
</gene>
<keyword evidence="3" id="KW-1185">Reference proteome</keyword>